<dbReference type="Proteomes" id="UP000007014">
    <property type="component" value="Chromosome 1"/>
</dbReference>
<feature type="compositionally biased region" description="Acidic residues" evidence="1">
    <location>
        <begin position="42"/>
        <end position="51"/>
    </location>
</feature>
<feature type="region of interest" description="Disordered" evidence="1">
    <location>
        <begin position="80"/>
        <end position="119"/>
    </location>
</feature>
<dbReference type="RefSeq" id="XP_005535042.1">
    <property type="nucleotide sequence ID" value="XM_005534985.1"/>
</dbReference>
<feature type="compositionally biased region" description="Basic and acidic residues" evidence="1">
    <location>
        <begin position="107"/>
        <end position="118"/>
    </location>
</feature>
<sequence length="203" mass="22770">MIKRIAWNTWYGDDALTSTSESEDSETTVSTGDRPDSLASESDPEEEDVAEDQLARLSRMQASRYQVAPRDAATLDAVMDSSTKPSYDPANDVLSDSGEASDAPQCRADDRRQQHDPETQLTVKTARIVKLHSTSRATCSDAQSDGDHSVLPPAIEKRSRDTFQCQICRQVVLLNARDMWDHARSKRHLRRLHRLQETNQDAV</sequence>
<gene>
    <name evidence="2" type="ORF">CYME_CMA039C</name>
</gene>
<dbReference type="HOGENOM" id="CLU_1350607_0_0_1"/>
<reference evidence="2 3" key="1">
    <citation type="journal article" date="2004" name="Nature">
        <title>Genome sequence of the ultrasmall unicellular red alga Cyanidioschyzon merolae 10D.</title>
        <authorList>
            <person name="Matsuzaki M."/>
            <person name="Misumi O."/>
            <person name="Shin-i T."/>
            <person name="Maruyama S."/>
            <person name="Takahara M."/>
            <person name="Miyagishima S."/>
            <person name="Mori T."/>
            <person name="Nishida K."/>
            <person name="Yagisawa F."/>
            <person name="Nishida K."/>
            <person name="Yoshida Y."/>
            <person name="Nishimura Y."/>
            <person name="Nakao S."/>
            <person name="Kobayashi T."/>
            <person name="Momoyama Y."/>
            <person name="Higashiyama T."/>
            <person name="Minoda A."/>
            <person name="Sano M."/>
            <person name="Nomoto H."/>
            <person name="Oishi K."/>
            <person name="Hayashi H."/>
            <person name="Ohta F."/>
            <person name="Nishizaka S."/>
            <person name="Haga S."/>
            <person name="Miura S."/>
            <person name="Morishita T."/>
            <person name="Kabeya Y."/>
            <person name="Terasawa K."/>
            <person name="Suzuki Y."/>
            <person name="Ishii Y."/>
            <person name="Asakawa S."/>
            <person name="Takano H."/>
            <person name="Ohta N."/>
            <person name="Kuroiwa H."/>
            <person name="Tanaka K."/>
            <person name="Shimizu N."/>
            <person name="Sugano S."/>
            <person name="Sato N."/>
            <person name="Nozaki H."/>
            <person name="Ogasawara N."/>
            <person name="Kohara Y."/>
            <person name="Kuroiwa T."/>
        </authorList>
    </citation>
    <scope>NUCLEOTIDE SEQUENCE [LARGE SCALE GENOMIC DNA]</scope>
    <source>
        <strain evidence="2 3">10D</strain>
    </source>
</reference>
<accession>M1UMY2</accession>
<reference evidence="2 3" key="2">
    <citation type="journal article" date="2007" name="BMC Biol.">
        <title>A 100%-complete sequence reveals unusually simple genomic features in the hot-spring red alga Cyanidioschyzon merolae.</title>
        <authorList>
            <person name="Nozaki H."/>
            <person name="Takano H."/>
            <person name="Misumi O."/>
            <person name="Terasawa K."/>
            <person name="Matsuzaki M."/>
            <person name="Maruyama S."/>
            <person name="Nishida K."/>
            <person name="Yagisawa F."/>
            <person name="Yoshida Y."/>
            <person name="Fujiwara T."/>
            <person name="Takio S."/>
            <person name="Tamura K."/>
            <person name="Chung S.J."/>
            <person name="Nakamura S."/>
            <person name="Kuroiwa H."/>
            <person name="Tanaka K."/>
            <person name="Sato N."/>
            <person name="Kuroiwa T."/>
        </authorList>
    </citation>
    <scope>NUCLEOTIDE SEQUENCE [LARGE SCALE GENOMIC DNA]</scope>
    <source>
        <strain evidence="2 3">10D</strain>
    </source>
</reference>
<organism evidence="2 3">
    <name type="scientific">Cyanidioschyzon merolae (strain NIES-3377 / 10D)</name>
    <name type="common">Unicellular red alga</name>
    <dbReference type="NCBI Taxonomy" id="280699"/>
    <lineage>
        <taxon>Eukaryota</taxon>
        <taxon>Rhodophyta</taxon>
        <taxon>Bangiophyceae</taxon>
        <taxon>Cyanidiales</taxon>
        <taxon>Cyanidiaceae</taxon>
        <taxon>Cyanidioschyzon</taxon>
    </lineage>
</organism>
<proteinExistence type="predicted"/>
<protein>
    <submittedName>
        <fullName evidence="2">Uncharacterized protein</fullName>
    </submittedName>
</protein>
<feature type="region of interest" description="Disordered" evidence="1">
    <location>
        <begin position="13"/>
        <end position="52"/>
    </location>
</feature>
<evidence type="ECO:0000256" key="1">
    <source>
        <dbReference type="SAM" id="MobiDB-lite"/>
    </source>
</evidence>
<evidence type="ECO:0000313" key="3">
    <source>
        <dbReference type="Proteomes" id="UP000007014"/>
    </source>
</evidence>
<evidence type="ECO:0000313" key="2">
    <source>
        <dbReference type="EMBL" id="BAM78756.1"/>
    </source>
</evidence>
<dbReference type="GeneID" id="16992213"/>
<name>M1UMY2_CYAM1</name>
<dbReference type="Gramene" id="CMA039CT">
    <property type="protein sequence ID" value="CMA039CT"/>
    <property type="gene ID" value="CMA039C"/>
</dbReference>
<keyword evidence="3" id="KW-1185">Reference proteome</keyword>
<dbReference type="AlphaFoldDB" id="M1UMY2"/>
<dbReference type="KEGG" id="cme:CYME_CMA039C"/>
<dbReference type="EMBL" id="AP006483">
    <property type="protein sequence ID" value="BAM78756.1"/>
    <property type="molecule type" value="Genomic_DNA"/>
</dbReference>